<dbReference type="InterPro" id="IPR023753">
    <property type="entry name" value="FAD/NAD-binding_dom"/>
</dbReference>
<reference evidence="12" key="1">
    <citation type="submission" date="2017-05" db="EMBL/GenBank/DDBJ databases">
        <title>The Genome Sequence of Enterococcus sp. 4G2_DIV0659.</title>
        <authorList>
            <consortium name="The Broad Institute Genomics Platform"/>
            <consortium name="The Broad Institute Genomic Center for Infectious Diseases"/>
            <person name="Earl A."/>
            <person name="Manson A."/>
            <person name="Schwartman J."/>
            <person name="Gilmore M."/>
            <person name="Abouelleil A."/>
            <person name="Cao P."/>
            <person name="Chapman S."/>
            <person name="Cusick C."/>
            <person name="Shea T."/>
            <person name="Young S."/>
            <person name="Neafsey D."/>
            <person name="Nusbaum C."/>
            <person name="Birren B."/>
        </authorList>
    </citation>
    <scope>NUCLEOTIDE SEQUENCE [LARGE SCALE GENOMIC DNA]</scope>
    <source>
        <strain evidence="12">4G2_DIV0659</strain>
    </source>
</reference>
<evidence type="ECO:0000256" key="6">
    <source>
        <dbReference type="ARBA" id="ARBA00023097"/>
    </source>
</evidence>
<dbReference type="Gene3D" id="3.50.50.60">
    <property type="entry name" value="FAD/NAD(P)-binding domain"/>
    <property type="match status" value="2"/>
</dbReference>
<keyword evidence="3" id="KW-0285">Flavoprotein</keyword>
<dbReference type="EMBL" id="NGLE01000004">
    <property type="protein sequence ID" value="OTO05923.1"/>
    <property type="molecule type" value="Genomic_DNA"/>
</dbReference>
<dbReference type="InterPro" id="IPR016156">
    <property type="entry name" value="FAD/NAD-linked_Rdtase_dimer_sf"/>
</dbReference>
<organism evidence="12">
    <name type="scientific">Candidatus Enterococcus mansonii</name>
    <dbReference type="NCBI Taxonomy" id="1834181"/>
    <lineage>
        <taxon>Bacteria</taxon>
        <taxon>Bacillati</taxon>
        <taxon>Bacillota</taxon>
        <taxon>Bacilli</taxon>
        <taxon>Lactobacillales</taxon>
        <taxon>Enterococcaceae</taxon>
        <taxon>Enterococcus</taxon>
    </lineage>
</organism>
<gene>
    <name evidence="11" type="ORF">A5880_000821</name>
    <name evidence="12" type="ORF">A5880_003098</name>
</gene>
<evidence type="ECO:0000259" key="9">
    <source>
        <dbReference type="Pfam" id="PF02852"/>
    </source>
</evidence>
<dbReference type="Pfam" id="PF02852">
    <property type="entry name" value="Pyr_redox_dim"/>
    <property type="match status" value="1"/>
</dbReference>
<feature type="transmembrane region" description="Helical" evidence="8">
    <location>
        <begin position="22"/>
        <end position="42"/>
    </location>
</feature>
<dbReference type="Pfam" id="PF07992">
    <property type="entry name" value="Pyr_redox_2"/>
    <property type="match status" value="1"/>
</dbReference>
<keyword evidence="8" id="KW-0812">Transmembrane</keyword>
<keyword evidence="8" id="KW-1133">Transmembrane helix</keyword>
<dbReference type="STRING" id="1834181.A5880_003098"/>
<evidence type="ECO:0000313" key="11">
    <source>
        <dbReference type="EMBL" id="MEI5993280.1"/>
    </source>
</evidence>
<protein>
    <recommendedName>
        <fullName evidence="14">FAD/NAD(P)-binding domain-containing protein</fullName>
    </recommendedName>
</protein>
<evidence type="ECO:0000313" key="12">
    <source>
        <dbReference type="EMBL" id="OTO05923.1"/>
    </source>
</evidence>
<evidence type="ECO:0000256" key="5">
    <source>
        <dbReference type="ARBA" id="ARBA00023002"/>
    </source>
</evidence>
<feature type="domain" description="FAD/NAD(P)-binding" evidence="10">
    <location>
        <begin position="24"/>
        <end position="325"/>
    </location>
</feature>
<dbReference type="InterPro" id="IPR004099">
    <property type="entry name" value="Pyr_nucl-diS_OxRdtase_dimer"/>
</dbReference>
<dbReference type="PRINTS" id="PR00368">
    <property type="entry name" value="FADPNR"/>
</dbReference>
<evidence type="ECO:0000256" key="3">
    <source>
        <dbReference type="ARBA" id="ARBA00022630"/>
    </source>
</evidence>
<dbReference type="Proteomes" id="UP000195139">
    <property type="component" value="Unassembled WGS sequence"/>
</dbReference>
<dbReference type="AlphaFoldDB" id="A0A242C6N1"/>
<comment type="similarity">
    <text evidence="2">Belongs to the class-III pyridine nucleotide-disulfide oxidoreductase family.</text>
</comment>
<evidence type="ECO:0008006" key="14">
    <source>
        <dbReference type="Google" id="ProtNLM"/>
    </source>
</evidence>
<keyword evidence="6" id="KW-0558">Oxidation</keyword>
<keyword evidence="4" id="KW-0274">FAD</keyword>
<evidence type="ECO:0000256" key="8">
    <source>
        <dbReference type="SAM" id="Phobius"/>
    </source>
</evidence>
<evidence type="ECO:0000256" key="2">
    <source>
        <dbReference type="ARBA" id="ARBA00009130"/>
    </source>
</evidence>
<keyword evidence="8" id="KW-0472">Membrane</keyword>
<dbReference type="PRINTS" id="PR00469">
    <property type="entry name" value="PNDRDTASEII"/>
</dbReference>
<dbReference type="SUPFAM" id="SSF51905">
    <property type="entry name" value="FAD/NAD(P)-binding domain"/>
    <property type="match status" value="1"/>
</dbReference>
<dbReference type="InterPro" id="IPR036188">
    <property type="entry name" value="FAD/NAD-bd_sf"/>
</dbReference>
<dbReference type="Gene3D" id="3.30.390.30">
    <property type="match status" value="1"/>
</dbReference>
<name>A0A242C6N1_9ENTE</name>
<evidence type="ECO:0000313" key="13">
    <source>
        <dbReference type="Proteomes" id="UP000195139"/>
    </source>
</evidence>
<accession>A0A242C6N1</accession>
<dbReference type="SUPFAM" id="SSF55424">
    <property type="entry name" value="FAD/NAD-linked reductases, dimerisation (C-terminal) domain"/>
    <property type="match status" value="1"/>
</dbReference>
<comment type="cofactor">
    <cofactor evidence="1">
        <name>FAD</name>
        <dbReference type="ChEBI" id="CHEBI:57692"/>
    </cofactor>
</comment>
<dbReference type="InterPro" id="IPR050260">
    <property type="entry name" value="FAD-bd_OxRdtase"/>
</dbReference>
<keyword evidence="7" id="KW-0676">Redox-active center</keyword>
<dbReference type="EMBL" id="NGLE02000001">
    <property type="protein sequence ID" value="MEI5993280.1"/>
    <property type="molecule type" value="Genomic_DNA"/>
</dbReference>
<evidence type="ECO:0000259" key="10">
    <source>
        <dbReference type="Pfam" id="PF07992"/>
    </source>
</evidence>
<proteinExistence type="inferred from homology"/>
<evidence type="ECO:0000256" key="7">
    <source>
        <dbReference type="ARBA" id="ARBA00023284"/>
    </source>
</evidence>
<feature type="domain" description="Pyridine nucleotide-disulphide oxidoreductase dimerisation" evidence="9">
    <location>
        <begin position="350"/>
        <end position="446"/>
    </location>
</feature>
<evidence type="ECO:0000256" key="4">
    <source>
        <dbReference type="ARBA" id="ARBA00022827"/>
    </source>
</evidence>
<keyword evidence="5" id="KW-0560">Oxidoreductase</keyword>
<comment type="caution">
    <text evidence="12">The sequence shown here is derived from an EMBL/GenBank/DDBJ whole genome shotgun (WGS) entry which is preliminary data.</text>
</comment>
<evidence type="ECO:0000256" key="1">
    <source>
        <dbReference type="ARBA" id="ARBA00001974"/>
    </source>
</evidence>
<dbReference type="GO" id="GO:0016491">
    <property type="term" value="F:oxidoreductase activity"/>
    <property type="evidence" value="ECO:0007669"/>
    <property type="project" value="UniProtKB-KW"/>
</dbReference>
<dbReference type="PANTHER" id="PTHR43429:SF1">
    <property type="entry name" value="NAD(P)H SULFUR OXIDOREDUCTASE (COA-DEPENDENT)"/>
    <property type="match status" value="1"/>
</dbReference>
<reference evidence="11 13" key="2">
    <citation type="submission" date="2018-07" db="EMBL/GenBank/DDBJ databases">
        <title>The Genome Sequence of Enterococcus sp. DIV0659b.</title>
        <authorList>
            <consortium name="The Broad Institute Genomics Platform"/>
            <consortium name="The Broad Institute Genomic Center for Infectious Diseases"/>
            <person name="Earl A."/>
            <person name="Manson A."/>
            <person name="Schwartman J."/>
            <person name="Gilmore M."/>
            <person name="Abouelleil A."/>
            <person name="Cao P."/>
            <person name="Chapman S."/>
            <person name="Cusick C."/>
            <person name="Shea T."/>
            <person name="Young S."/>
            <person name="Neafsey D."/>
            <person name="Nusbaum C."/>
            <person name="Birren B."/>
        </authorList>
    </citation>
    <scope>NUCLEOTIDE SEQUENCE [LARGE SCALE GENOMIC DNA]</scope>
    <source>
        <strain evidence="11 13">4G2_DIV0659</strain>
    </source>
</reference>
<keyword evidence="13" id="KW-1185">Reference proteome</keyword>
<dbReference type="PANTHER" id="PTHR43429">
    <property type="entry name" value="PYRIDINE NUCLEOTIDE-DISULFIDE OXIDOREDUCTASE DOMAIN-CONTAINING"/>
    <property type="match status" value="1"/>
</dbReference>
<sequence>MNFLIDYAILEENVLYNWKEGLIMKVVIIGASFAGVSAALAIRKKHPAAEIHLIEKQSTIGYLPGGINLYFNKTIGPIEEAQFISEQQLKKCTIQLLLAATVVKIDSKRQMVIYEKQAEDFCISFDKLILATGASQWSQKILGSDSEKVLKYKFLPGVLKAIEQLKNSQKVALIGGGQIGAEAADMLLKQGKEVHLFEQMDYLLFKYFDREMIRPVQEEMALKGIIFHFEETVEKIVDSDQGLRIESKMTKLDCDSAVFAMNVRPDLAYLDEHIQVHTDRTVYVNEYLQTSQANIFAIGDCIQVPYSLSNESFYIPLVNNAVRTGLVVAQNLVENTTPFVGAIRTIGTKLVDYYVASTGLTEAEGLFYDQPIGVSHVEQKSALFLGGEIIYGKIIFEKESHRILGAQLVSKANILEKINTLALSIQMGQTLEELYQKDYLYHPYFSTILDITNQLGFEGLWSEANEN</sequence>